<evidence type="ECO:0000313" key="2">
    <source>
        <dbReference type="EMBL" id="KND62642.1"/>
    </source>
</evidence>
<sequence length="148" mass="17946">MEKQEKINIFDVANYILTNNKNNTHMKLHKLIFYSHVYHLTKYKKPLIENEIQAWRHGPVFPELYPILKEYTYEKITKKIKNGKIFKIKNTYKKAIDYIINKYGKLDGQQLSEKTHFENPWQEAIQQGKNVRILDENLIKYYIRKNKL</sequence>
<dbReference type="AlphaFoldDB" id="A0A0L0MJ19"/>
<proteinExistence type="predicted"/>
<dbReference type="PATRIC" id="fig|198422.3.peg.119"/>
<reference evidence="2 3" key="1">
    <citation type="journal article" date="2015" name="BMC Microbiol.">
        <title>'Candidatus Phytoplasma phoenicium' associated with almond witches'-broom disease: from draft genome to genetic diversity among strain populations.</title>
        <authorList>
            <person name="Quaglino F."/>
            <person name="Kube M."/>
            <person name="Jawhari M."/>
            <person name="Abou-Jawdah Y."/>
            <person name="Siewert C."/>
            <person name="Choueiri E."/>
            <person name="Sobh H."/>
            <person name="Casati P."/>
            <person name="Tedeschi R."/>
            <person name="Molino Lova M."/>
            <person name="Alma A."/>
            <person name="Bianco P.A."/>
        </authorList>
    </citation>
    <scope>NUCLEOTIDE SEQUENCE [LARGE SCALE GENOMIC DNA]</scope>
    <source>
        <strain evidence="2 3">SA213</strain>
    </source>
</reference>
<dbReference type="Pfam" id="PF13274">
    <property type="entry name" value="SocA_Panacea"/>
    <property type="match status" value="1"/>
</dbReference>
<comment type="caution">
    <text evidence="2">The sequence shown here is derived from an EMBL/GenBank/DDBJ whole genome shotgun (WGS) entry which is preliminary data.</text>
</comment>
<dbReference type="OrthoDB" id="386130at2"/>
<accession>A0A0L0MJ19</accession>
<dbReference type="EMBL" id="JPSQ01000027">
    <property type="protein sequence ID" value="KND62642.1"/>
    <property type="molecule type" value="Genomic_DNA"/>
</dbReference>
<evidence type="ECO:0000259" key="1">
    <source>
        <dbReference type="Pfam" id="PF13274"/>
    </source>
</evidence>
<keyword evidence="3" id="KW-1185">Reference proteome</keyword>
<gene>
    <name evidence="2" type="ORF">AlmWB_01610</name>
</gene>
<dbReference type="InterPro" id="IPR025272">
    <property type="entry name" value="SocA_Panacea"/>
</dbReference>
<dbReference type="Proteomes" id="UP000037086">
    <property type="component" value="Unassembled WGS sequence"/>
</dbReference>
<organism evidence="2 3">
    <name type="scientific">Candidatus Phytoplasma phoenicium</name>
    <dbReference type="NCBI Taxonomy" id="198422"/>
    <lineage>
        <taxon>Bacteria</taxon>
        <taxon>Bacillati</taxon>
        <taxon>Mycoplasmatota</taxon>
        <taxon>Mollicutes</taxon>
        <taxon>Acholeplasmatales</taxon>
        <taxon>Acholeplasmataceae</taxon>
        <taxon>Candidatus Phytoplasma</taxon>
        <taxon>16SrIX (Pigeon pea witches'-broom group)</taxon>
    </lineage>
</organism>
<name>A0A0L0MJ19_9MOLU</name>
<protein>
    <recommendedName>
        <fullName evidence="1">Antitoxin SocA-like Panacea domain-containing protein</fullName>
    </recommendedName>
</protein>
<evidence type="ECO:0000313" key="3">
    <source>
        <dbReference type="Proteomes" id="UP000037086"/>
    </source>
</evidence>
<dbReference type="RefSeq" id="WP_050337165.1">
    <property type="nucleotide sequence ID" value="NZ_JPSQ01000027.1"/>
</dbReference>
<feature type="domain" description="Antitoxin SocA-like Panacea" evidence="1">
    <location>
        <begin position="28"/>
        <end position="122"/>
    </location>
</feature>